<dbReference type="GO" id="GO:0005524">
    <property type="term" value="F:ATP binding"/>
    <property type="evidence" value="ECO:0007669"/>
    <property type="project" value="UniProtKB-KW"/>
</dbReference>
<evidence type="ECO:0000256" key="8">
    <source>
        <dbReference type="SAM" id="MobiDB-lite"/>
    </source>
</evidence>
<evidence type="ECO:0000256" key="4">
    <source>
        <dbReference type="ARBA" id="ARBA00022840"/>
    </source>
</evidence>
<dbReference type="GO" id="GO:0005829">
    <property type="term" value="C:cytosol"/>
    <property type="evidence" value="ECO:0007669"/>
    <property type="project" value="TreeGrafter"/>
</dbReference>
<dbReference type="SUPFAM" id="SSF52540">
    <property type="entry name" value="P-loop containing nucleoside triphosphate hydrolases"/>
    <property type="match status" value="1"/>
</dbReference>
<feature type="domain" description="DEAD-box RNA helicase Q" evidence="11">
    <location>
        <begin position="4"/>
        <end position="32"/>
    </location>
</feature>
<evidence type="ECO:0000256" key="7">
    <source>
        <dbReference type="RuleBase" id="RU000492"/>
    </source>
</evidence>
<dbReference type="GO" id="GO:0003676">
    <property type="term" value="F:nucleic acid binding"/>
    <property type="evidence" value="ECO:0007669"/>
    <property type="project" value="InterPro"/>
</dbReference>
<dbReference type="EMBL" id="CP002456">
    <property type="protein sequence ID" value="ADU91366.1"/>
    <property type="molecule type" value="Genomic_DNA"/>
</dbReference>
<evidence type="ECO:0000313" key="12">
    <source>
        <dbReference type="EMBL" id="ADU91366.1"/>
    </source>
</evidence>
<dbReference type="Pfam" id="PF00270">
    <property type="entry name" value="DEAD"/>
    <property type="match status" value="1"/>
</dbReference>
<dbReference type="GO" id="GO:0016787">
    <property type="term" value="F:hydrolase activity"/>
    <property type="evidence" value="ECO:0007669"/>
    <property type="project" value="UniProtKB-KW"/>
</dbReference>
<feature type="compositionally biased region" description="Basic residues" evidence="8">
    <location>
        <begin position="567"/>
        <end position="581"/>
    </location>
</feature>
<dbReference type="KEGG" id="teq:TEQUI_0422"/>
<keyword evidence="2 7" id="KW-0378">Hydrolase</keyword>
<evidence type="ECO:0000259" key="11">
    <source>
        <dbReference type="PROSITE" id="PS51195"/>
    </source>
</evidence>
<feature type="domain" description="Helicase ATP-binding" evidence="9">
    <location>
        <begin position="35"/>
        <end position="233"/>
    </location>
</feature>
<sequence>MNDSKFADLGIEQTLLKSLERIDFRNPTEVQVKSIPLALKGKDLIVSAQTGSGKTAAFMLPSIQQLLHELETRPAPEQIASKSSKQRKRRSEANPPKYGVQILVLTPTRELAMQVSDATKEFIYGFKGVHIATLVGGMAYGPQINSLSREVEIVVATPGRLLDHIKAGRVNLRNLKILILDEADRMLDMGFIHDINNVVAETPDDRQTLLFSATFEGNVVKLARDMLTDPERIIVSDHTDKHQNIEQYLFYADTVGHKFKLLEALLKDPEAEQVIVFTKTKRGATDLAGRLKDIDIKASELHGDMNQGQRNRTIQGLHKGKIKVLVATDVAARGIDIQGISHVINYDLPMQAEDYVHRIGRTGRAGRDGRAYTLALLSERRGVRFIENYINREFDIAVIPGLEPVGRGATKKKASVGSGSRVSGLRGSGTRVGSSRGASGLRAGAGTRLSSSSGSRSADKTAHKDVDARKGKRLKKGNDNKDILARYERTEDKKRDLNSRERTRKSFKAKSEVASKSESTKSYKKSKTDKRSSSKSFTESRSKSTARAGRKISSDAPKFSEWERGARSNKPKHVKRRQTKK</sequence>
<dbReference type="PANTHER" id="PTHR47959:SF17">
    <property type="entry name" value="ATP-DEPENDENT RNA HELICASE DEAD BOX FAMILY"/>
    <property type="match status" value="1"/>
</dbReference>
<feature type="region of interest" description="Disordered" evidence="8">
    <location>
        <begin position="74"/>
        <end position="94"/>
    </location>
</feature>
<comment type="similarity">
    <text evidence="5 7">Belongs to the DEAD box helicase family.</text>
</comment>
<dbReference type="PROSITE" id="PS51195">
    <property type="entry name" value="Q_MOTIF"/>
    <property type="match status" value="1"/>
</dbReference>
<dbReference type="CDD" id="cd18787">
    <property type="entry name" value="SF2_C_DEAD"/>
    <property type="match status" value="1"/>
</dbReference>
<gene>
    <name evidence="12" type="ordered locus">TEQUI_0422</name>
</gene>
<feature type="compositionally biased region" description="Basic and acidic residues" evidence="8">
    <location>
        <begin position="457"/>
        <end position="469"/>
    </location>
</feature>
<dbReference type="PANTHER" id="PTHR47959">
    <property type="entry name" value="ATP-DEPENDENT RNA HELICASE RHLE-RELATED"/>
    <property type="match status" value="1"/>
</dbReference>
<dbReference type="Pfam" id="PF00271">
    <property type="entry name" value="Helicase_C"/>
    <property type="match status" value="1"/>
</dbReference>
<evidence type="ECO:0000256" key="5">
    <source>
        <dbReference type="ARBA" id="ARBA00038437"/>
    </source>
</evidence>
<dbReference type="Proteomes" id="UP000007472">
    <property type="component" value="Chromosome"/>
</dbReference>
<dbReference type="Gene3D" id="3.40.50.300">
    <property type="entry name" value="P-loop containing nucleotide triphosphate hydrolases"/>
    <property type="match status" value="2"/>
</dbReference>
<keyword evidence="4 7" id="KW-0067">ATP-binding</keyword>
<dbReference type="InterPro" id="IPR014001">
    <property type="entry name" value="Helicase_ATP-bd"/>
</dbReference>
<dbReference type="InterPro" id="IPR044742">
    <property type="entry name" value="DEAD/DEAH_RhlB"/>
</dbReference>
<name>A0A654KHN7_TAYEM</name>
<keyword evidence="3 7" id="KW-0347">Helicase</keyword>
<dbReference type="PROSITE" id="PS51192">
    <property type="entry name" value="HELICASE_ATP_BIND_1"/>
    <property type="match status" value="1"/>
</dbReference>
<dbReference type="GO" id="GO:0003724">
    <property type="term" value="F:RNA helicase activity"/>
    <property type="evidence" value="ECO:0007669"/>
    <property type="project" value="InterPro"/>
</dbReference>
<dbReference type="SMART" id="SM00490">
    <property type="entry name" value="HELICc"/>
    <property type="match status" value="1"/>
</dbReference>
<feature type="compositionally biased region" description="Low complexity" evidence="8">
    <location>
        <begin position="415"/>
        <end position="456"/>
    </location>
</feature>
<feature type="domain" description="Helicase C-terminal" evidence="10">
    <location>
        <begin position="261"/>
        <end position="406"/>
    </location>
</feature>
<evidence type="ECO:0000259" key="10">
    <source>
        <dbReference type="PROSITE" id="PS51194"/>
    </source>
</evidence>
<protein>
    <submittedName>
        <fullName evidence="12">ATP-dependent RNA helicase</fullName>
    </submittedName>
</protein>
<dbReference type="PROSITE" id="PS00039">
    <property type="entry name" value="DEAD_ATP_HELICASE"/>
    <property type="match status" value="1"/>
</dbReference>
<dbReference type="CDD" id="cd00268">
    <property type="entry name" value="DEADc"/>
    <property type="match status" value="1"/>
</dbReference>
<reference evidence="12 13" key="1">
    <citation type="journal article" date="2011" name="J. Bacteriol.">
        <title>Genome sequence of Taylorella equigenitalis MCE9, the causative agent of contagious equine metritis.</title>
        <authorList>
            <person name="Hebert L."/>
            <person name="Moumen B."/>
            <person name="Duquesne F."/>
            <person name="Breuil M.F."/>
            <person name="Laugier C."/>
            <person name="Batto J.M."/>
            <person name="Renault P."/>
            <person name="Petry S."/>
        </authorList>
    </citation>
    <scope>NUCLEOTIDE SEQUENCE [LARGE SCALE GENOMIC DNA]</scope>
    <source>
        <strain evidence="12 13">MCE9</strain>
    </source>
</reference>
<feature type="compositionally biased region" description="Basic and acidic residues" evidence="8">
    <location>
        <begin position="509"/>
        <end position="521"/>
    </location>
</feature>
<evidence type="ECO:0000256" key="3">
    <source>
        <dbReference type="ARBA" id="ARBA00022806"/>
    </source>
</evidence>
<dbReference type="SMART" id="SM00487">
    <property type="entry name" value="DEXDc"/>
    <property type="match status" value="1"/>
</dbReference>
<evidence type="ECO:0000259" key="9">
    <source>
        <dbReference type="PROSITE" id="PS51192"/>
    </source>
</evidence>
<evidence type="ECO:0000313" key="13">
    <source>
        <dbReference type="Proteomes" id="UP000007472"/>
    </source>
</evidence>
<feature type="compositionally biased region" description="Low complexity" evidence="8">
    <location>
        <begin position="534"/>
        <end position="545"/>
    </location>
</feature>
<feature type="compositionally biased region" description="Basic and acidic residues" evidence="8">
    <location>
        <begin position="476"/>
        <end position="501"/>
    </location>
</feature>
<dbReference type="InterPro" id="IPR001650">
    <property type="entry name" value="Helicase_C-like"/>
</dbReference>
<dbReference type="InterPro" id="IPR011545">
    <property type="entry name" value="DEAD/DEAH_box_helicase_dom"/>
</dbReference>
<keyword evidence="1 7" id="KW-0547">Nucleotide-binding</keyword>
<dbReference type="AlphaFoldDB" id="A0A654KHN7"/>
<dbReference type="PROSITE" id="PS51194">
    <property type="entry name" value="HELICASE_CTER"/>
    <property type="match status" value="1"/>
</dbReference>
<organism evidence="12 13">
    <name type="scientific">Taylorella equigenitalis (strain MCE9)</name>
    <dbReference type="NCBI Taxonomy" id="937774"/>
    <lineage>
        <taxon>Bacteria</taxon>
        <taxon>Pseudomonadati</taxon>
        <taxon>Pseudomonadota</taxon>
        <taxon>Betaproteobacteria</taxon>
        <taxon>Burkholderiales</taxon>
        <taxon>Alcaligenaceae</taxon>
        <taxon>Taylorella</taxon>
    </lineage>
</organism>
<feature type="short sequence motif" description="Q motif" evidence="6">
    <location>
        <begin position="4"/>
        <end position="32"/>
    </location>
</feature>
<feature type="region of interest" description="Disordered" evidence="8">
    <location>
        <begin position="407"/>
        <end position="581"/>
    </location>
</feature>
<accession>A0A654KHN7</accession>
<evidence type="ECO:0000256" key="6">
    <source>
        <dbReference type="PROSITE-ProRule" id="PRU00552"/>
    </source>
</evidence>
<dbReference type="InterPro" id="IPR027417">
    <property type="entry name" value="P-loop_NTPase"/>
</dbReference>
<dbReference type="InterPro" id="IPR000629">
    <property type="entry name" value="RNA-helicase_DEAD-box_CS"/>
</dbReference>
<proteinExistence type="inferred from homology"/>
<dbReference type="InterPro" id="IPR014014">
    <property type="entry name" value="RNA_helicase_DEAD_Q_motif"/>
</dbReference>
<evidence type="ECO:0000256" key="2">
    <source>
        <dbReference type="ARBA" id="ARBA00022801"/>
    </source>
</evidence>
<evidence type="ECO:0000256" key="1">
    <source>
        <dbReference type="ARBA" id="ARBA00022741"/>
    </source>
</evidence>
<dbReference type="InterPro" id="IPR050079">
    <property type="entry name" value="DEAD_box_RNA_helicase"/>
</dbReference>